<gene>
    <name evidence="8" type="primary">aroQ</name>
    <name evidence="11" type="ORF">AUP43_12985</name>
</gene>
<dbReference type="UniPathway" id="UPA00053">
    <property type="reaction ID" value="UER00086"/>
</dbReference>
<dbReference type="PIRSF" id="PIRSF001399">
    <property type="entry name" value="DHquinase_II"/>
    <property type="match status" value="1"/>
</dbReference>
<evidence type="ECO:0000256" key="9">
    <source>
        <dbReference type="PIRSR" id="PIRSR001399-1"/>
    </source>
</evidence>
<sequence>MPKILFLQGANMEFLGIREPEKYGKTTADELDQMVRDYAAAKGFEVEIYYTNVEGHAIDKLFAAHRQDYDGVVMNPGGMCYAGYALRDCIRGIKVPVIEVHMTNHYDRGIHSISAQACKGVFMGVGIQTYMRAFDALLEMFKAK</sequence>
<dbReference type="RefSeq" id="WP_157089380.1">
    <property type="nucleotide sequence ID" value="NZ_LPXN01000145.1"/>
</dbReference>
<keyword evidence="12" id="KW-1185">Reference proteome</keyword>
<feature type="binding site" evidence="8">
    <location>
        <position position="88"/>
    </location>
    <ligand>
        <name>substrate</name>
    </ligand>
</feature>
<protein>
    <recommendedName>
        <fullName evidence="5 8">3-dehydroquinate dehydratase</fullName>
        <shortName evidence="8">3-dehydroquinase</shortName>
        <ecNumber evidence="5 8">4.2.1.10</ecNumber>
    </recommendedName>
    <alternativeName>
        <fullName evidence="8">Type II DHQase</fullName>
    </alternativeName>
</protein>
<comment type="caution">
    <text evidence="8">Lacks conserved residue(s) required for the propagation of feature annotation.</text>
</comment>
<feature type="binding site" evidence="8">
    <location>
        <begin position="102"/>
        <end position="103"/>
    </location>
    <ligand>
        <name>substrate</name>
    </ligand>
</feature>
<comment type="subunit">
    <text evidence="4 8">Homododecamer.</text>
</comment>
<dbReference type="GO" id="GO:0009423">
    <property type="term" value="P:chorismate biosynthetic process"/>
    <property type="evidence" value="ECO:0007669"/>
    <property type="project" value="UniProtKB-UniRule"/>
</dbReference>
<organism evidence="11 12">
    <name type="scientific">Oceanibaculum pacificum</name>
    <dbReference type="NCBI Taxonomy" id="580166"/>
    <lineage>
        <taxon>Bacteria</taxon>
        <taxon>Pseudomonadati</taxon>
        <taxon>Pseudomonadota</taxon>
        <taxon>Alphaproteobacteria</taxon>
        <taxon>Rhodospirillales</taxon>
        <taxon>Oceanibaculaceae</taxon>
        <taxon>Oceanibaculum</taxon>
    </lineage>
</organism>
<accession>A0A154VQ40</accession>
<dbReference type="OrthoDB" id="9790793at2"/>
<dbReference type="Gene3D" id="3.40.50.9100">
    <property type="entry name" value="Dehydroquinase, class II"/>
    <property type="match status" value="1"/>
</dbReference>
<comment type="similarity">
    <text evidence="3 8">Belongs to the type-II 3-dehydroquinase family.</text>
</comment>
<evidence type="ECO:0000256" key="5">
    <source>
        <dbReference type="ARBA" id="ARBA00012060"/>
    </source>
</evidence>
<evidence type="ECO:0000256" key="7">
    <source>
        <dbReference type="ARBA" id="ARBA00023239"/>
    </source>
</evidence>
<evidence type="ECO:0000256" key="2">
    <source>
        <dbReference type="ARBA" id="ARBA00004902"/>
    </source>
</evidence>
<dbReference type="AlphaFoldDB" id="A0A154VQ40"/>
<keyword evidence="6 8" id="KW-0057">Aromatic amino acid biosynthesis</keyword>
<dbReference type="GO" id="GO:0008652">
    <property type="term" value="P:amino acid biosynthetic process"/>
    <property type="evidence" value="ECO:0007669"/>
    <property type="project" value="UniProtKB-KW"/>
</dbReference>
<dbReference type="SUPFAM" id="SSF52304">
    <property type="entry name" value="Type II 3-dehydroquinate dehydratase"/>
    <property type="match status" value="1"/>
</dbReference>
<dbReference type="PANTHER" id="PTHR21272:SF3">
    <property type="entry name" value="CATABOLIC 3-DEHYDROQUINASE"/>
    <property type="match status" value="1"/>
</dbReference>
<evidence type="ECO:0000256" key="4">
    <source>
        <dbReference type="ARBA" id="ARBA00011193"/>
    </source>
</evidence>
<evidence type="ECO:0000256" key="10">
    <source>
        <dbReference type="PIRSR" id="PIRSR001399-3"/>
    </source>
</evidence>
<comment type="function">
    <text evidence="8">Catalyzes a trans-dehydration via an enolate intermediate.</text>
</comment>
<evidence type="ECO:0000256" key="3">
    <source>
        <dbReference type="ARBA" id="ARBA00011037"/>
    </source>
</evidence>
<keyword evidence="7 8" id="KW-0456">Lyase</keyword>
<dbReference type="PANTHER" id="PTHR21272">
    <property type="entry name" value="CATABOLIC 3-DEHYDROQUINASE"/>
    <property type="match status" value="1"/>
</dbReference>
<comment type="caution">
    <text evidence="11">The sequence shown here is derived from an EMBL/GenBank/DDBJ whole genome shotgun (WGS) entry which is preliminary data.</text>
</comment>
<name>A0A154VQ40_9PROT</name>
<dbReference type="Pfam" id="PF01220">
    <property type="entry name" value="DHquinase_II"/>
    <property type="match status" value="1"/>
</dbReference>
<dbReference type="HAMAP" id="MF_00169">
    <property type="entry name" value="AroQ"/>
    <property type="match status" value="1"/>
</dbReference>
<feature type="active site" description="Proton donor" evidence="8 9">
    <location>
        <position position="101"/>
    </location>
</feature>
<dbReference type="GO" id="GO:0009073">
    <property type="term" value="P:aromatic amino acid family biosynthetic process"/>
    <property type="evidence" value="ECO:0007669"/>
    <property type="project" value="UniProtKB-KW"/>
</dbReference>
<proteinExistence type="inferred from homology"/>
<dbReference type="EMBL" id="LPXN01000145">
    <property type="protein sequence ID" value="KZD03424.1"/>
    <property type="molecule type" value="Genomic_DNA"/>
</dbReference>
<dbReference type="GO" id="GO:0003855">
    <property type="term" value="F:3-dehydroquinate dehydratase activity"/>
    <property type="evidence" value="ECO:0007669"/>
    <property type="project" value="UniProtKB-UniRule"/>
</dbReference>
<evidence type="ECO:0000256" key="1">
    <source>
        <dbReference type="ARBA" id="ARBA00001864"/>
    </source>
</evidence>
<dbReference type="InterPro" id="IPR001874">
    <property type="entry name" value="DHquinase_II"/>
</dbReference>
<comment type="catalytic activity">
    <reaction evidence="1 8">
        <text>3-dehydroquinate = 3-dehydroshikimate + H2O</text>
        <dbReference type="Rhea" id="RHEA:21096"/>
        <dbReference type="ChEBI" id="CHEBI:15377"/>
        <dbReference type="ChEBI" id="CHEBI:16630"/>
        <dbReference type="ChEBI" id="CHEBI:32364"/>
        <dbReference type="EC" id="4.2.1.10"/>
    </reaction>
</comment>
<dbReference type="EC" id="4.2.1.10" evidence="5 8"/>
<feature type="binding site" evidence="8">
    <location>
        <position position="75"/>
    </location>
    <ligand>
        <name>substrate</name>
    </ligand>
</feature>
<comment type="pathway">
    <text evidence="2 8">Metabolic intermediate biosynthesis; chorismate biosynthesis; chorismate from D-erythrose 4-phosphate and phosphoenolpyruvate: step 3/7.</text>
</comment>
<dbReference type="STRING" id="580166.AUP43_12985"/>
<reference evidence="11 12" key="1">
    <citation type="submission" date="2015-12" db="EMBL/GenBank/DDBJ databases">
        <title>Genome sequence of Oceanibaculum pacificum MCCC 1A02656.</title>
        <authorList>
            <person name="Lu L."/>
            <person name="Lai Q."/>
            <person name="Shao Z."/>
            <person name="Qian P."/>
        </authorList>
    </citation>
    <scope>NUCLEOTIDE SEQUENCE [LARGE SCALE GENOMIC DNA]</scope>
    <source>
        <strain evidence="11 12">MCCC 1A02656</strain>
    </source>
</reference>
<evidence type="ECO:0000313" key="11">
    <source>
        <dbReference type="EMBL" id="KZD03424.1"/>
    </source>
</evidence>
<keyword evidence="8" id="KW-0028">Amino-acid biosynthesis</keyword>
<evidence type="ECO:0000256" key="8">
    <source>
        <dbReference type="HAMAP-Rule" id="MF_00169"/>
    </source>
</evidence>
<dbReference type="InterPro" id="IPR036441">
    <property type="entry name" value="DHquinase_II_sf"/>
</dbReference>
<feature type="active site" description="Proton acceptor" evidence="8 9">
    <location>
        <position position="23"/>
    </location>
</feature>
<feature type="site" description="Transition state stabilizer" evidence="8 10">
    <location>
        <position position="18"/>
    </location>
</feature>
<dbReference type="GO" id="GO:0019631">
    <property type="term" value="P:quinate catabolic process"/>
    <property type="evidence" value="ECO:0007669"/>
    <property type="project" value="TreeGrafter"/>
</dbReference>
<evidence type="ECO:0000313" key="12">
    <source>
        <dbReference type="Proteomes" id="UP000076400"/>
    </source>
</evidence>
<dbReference type="Proteomes" id="UP000076400">
    <property type="component" value="Unassembled WGS sequence"/>
</dbReference>
<evidence type="ECO:0000256" key="6">
    <source>
        <dbReference type="ARBA" id="ARBA00023141"/>
    </source>
</evidence>